<feature type="region of interest" description="Disordered" evidence="1">
    <location>
        <begin position="1"/>
        <end position="22"/>
    </location>
</feature>
<evidence type="ECO:0000256" key="1">
    <source>
        <dbReference type="SAM" id="MobiDB-lite"/>
    </source>
</evidence>
<sequence length="168" mass="18324">MTAAKGHRAGSVSDLPVDADGDLRTPNFNGPLTDSELAALINLLIESIRAGAKVAAVFACRAACQDRRGMYLDIQSDASKAIQHFSRILKARGVEPSDATSGFFDRAIDLPEKADRVAFFARGQDWLLATLQEALPHLQDPELIAVFRECAETAKRNRERALTYKPAV</sequence>
<protein>
    <recommendedName>
        <fullName evidence="2">DUF6306 domain-containing protein</fullName>
    </recommendedName>
</protein>
<organism evidence="3 4">
    <name type="scientific">Zavarzinia compransoris</name>
    <dbReference type="NCBI Taxonomy" id="1264899"/>
    <lineage>
        <taxon>Bacteria</taxon>
        <taxon>Pseudomonadati</taxon>
        <taxon>Pseudomonadota</taxon>
        <taxon>Alphaproteobacteria</taxon>
        <taxon>Rhodospirillales</taxon>
        <taxon>Zavarziniaceae</taxon>
        <taxon>Zavarzinia</taxon>
    </lineage>
</organism>
<dbReference type="OrthoDB" id="9778912at2"/>
<evidence type="ECO:0000313" key="3">
    <source>
        <dbReference type="EMBL" id="PWR17723.1"/>
    </source>
</evidence>
<gene>
    <name evidence="3" type="ORF">DKG75_21480</name>
</gene>
<accession>A0A317DXN4</accession>
<feature type="domain" description="DUF6306" evidence="2">
    <location>
        <begin position="37"/>
        <end position="161"/>
    </location>
</feature>
<dbReference type="Proteomes" id="UP000246077">
    <property type="component" value="Unassembled WGS sequence"/>
</dbReference>
<evidence type="ECO:0000313" key="4">
    <source>
        <dbReference type="Proteomes" id="UP000246077"/>
    </source>
</evidence>
<dbReference type="EMBL" id="QGLF01000008">
    <property type="protein sequence ID" value="PWR17723.1"/>
    <property type="molecule type" value="Genomic_DNA"/>
</dbReference>
<proteinExistence type="predicted"/>
<evidence type="ECO:0000259" key="2">
    <source>
        <dbReference type="Pfam" id="PF19825"/>
    </source>
</evidence>
<comment type="caution">
    <text evidence="3">The sequence shown here is derived from an EMBL/GenBank/DDBJ whole genome shotgun (WGS) entry which is preliminary data.</text>
</comment>
<dbReference type="RefSeq" id="WP_109923251.1">
    <property type="nucleotide sequence ID" value="NZ_QGLF01000008.1"/>
</dbReference>
<dbReference type="Pfam" id="PF19825">
    <property type="entry name" value="DUF6306"/>
    <property type="match status" value="1"/>
</dbReference>
<dbReference type="InterPro" id="IPR046273">
    <property type="entry name" value="DUF6306"/>
</dbReference>
<reference evidence="4" key="1">
    <citation type="submission" date="2018-05" db="EMBL/GenBank/DDBJ databases">
        <title>Zavarzinia sp. HR-AS.</title>
        <authorList>
            <person name="Lee Y."/>
            <person name="Jeon C.O."/>
        </authorList>
    </citation>
    <scope>NUCLEOTIDE SEQUENCE [LARGE SCALE GENOMIC DNA]</scope>
    <source>
        <strain evidence="4">DSM 1231</strain>
    </source>
</reference>
<name>A0A317DXN4_9PROT</name>
<dbReference type="AlphaFoldDB" id="A0A317DXN4"/>
<keyword evidence="4" id="KW-1185">Reference proteome</keyword>